<organism evidence="2">
    <name type="scientific">uncultured Thermomicrobiales bacterium</name>
    <dbReference type="NCBI Taxonomy" id="1645740"/>
    <lineage>
        <taxon>Bacteria</taxon>
        <taxon>Pseudomonadati</taxon>
        <taxon>Thermomicrobiota</taxon>
        <taxon>Thermomicrobia</taxon>
        <taxon>Thermomicrobiales</taxon>
        <taxon>environmental samples</taxon>
    </lineage>
</organism>
<evidence type="ECO:0000313" key="2">
    <source>
        <dbReference type="EMBL" id="CAA9554325.1"/>
    </source>
</evidence>
<feature type="region of interest" description="Disordered" evidence="1">
    <location>
        <begin position="43"/>
        <end position="99"/>
    </location>
</feature>
<accession>A0A6J4UNW7</accession>
<sequence>DGRSRPRPLAEGEAFPLARRPLTVGEPGSAAWPRVDHLRAGRHHRPLPAERLGPPLPPARPRAGRAEAPGPLRRVPPAGRWGGLPARARRGSSGRRCGERRRLHPVRCVRRSLGGVAV</sequence>
<dbReference type="EMBL" id="CADCWL010000044">
    <property type="protein sequence ID" value="CAA9554325.1"/>
    <property type="molecule type" value="Genomic_DNA"/>
</dbReference>
<name>A0A6J4UNW7_9BACT</name>
<feature type="non-terminal residue" evidence="2">
    <location>
        <position position="118"/>
    </location>
</feature>
<reference evidence="2" key="1">
    <citation type="submission" date="2020-02" db="EMBL/GenBank/DDBJ databases">
        <authorList>
            <person name="Meier V. D."/>
        </authorList>
    </citation>
    <scope>NUCLEOTIDE SEQUENCE</scope>
    <source>
        <strain evidence="2">AVDCRST_MAG19</strain>
    </source>
</reference>
<gene>
    <name evidence="2" type="ORF">AVDCRST_MAG19-1090</name>
</gene>
<protein>
    <submittedName>
        <fullName evidence="2">Uncharacterized protein</fullName>
    </submittedName>
</protein>
<feature type="region of interest" description="Disordered" evidence="1">
    <location>
        <begin position="1"/>
        <end position="31"/>
    </location>
</feature>
<feature type="compositionally biased region" description="Basic residues" evidence="1">
    <location>
        <begin position="87"/>
        <end position="99"/>
    </location>
</feature>
<feature type="compositionally biased region" description="Basic and acidic residues" evidence="1">
    <location>
        <begin position="1"/>
        <end position="10"/>
    </location>
</feature>
<feature type="non-terminal residue" evidence="2">
    <location>
        <position position="1"/>
    </location>
</feature>
<proteinExistence type="predicted"/>
<evidence type="ECO:0000256" key="1">
    <source>
        <dbReference type="SAM" id="MobiDB-lite"/>
    </source>
</evidence>
<dbReference type="AlphaFoldDB" id="A0A6J4UNW7"/>